<dbReference type="SMART" id="SM00368">
    <property type="entry name" value="LRR_RI"/>
    <property type="match status" value="3"/>
</dbReference>
<dbReference type="PANTHER" id="PTHR24113">
    <property type="entry name" value="RAN GTPASE-ACTIVATING PROTEIN 1"/>
    <property type="match status" value="1"/>
</dbReference>
<comment type="caution">
    <text evidence="4">The sequence shown here is derived from an EMBL/GenBank/DDBJ whole genome shotgun (WGS) entry which is preliminary data.</text>
</comment>
<evidence type="ECO:0000313" key="4">
    <source>
        <dbReference type="EMBL" id="GAA4078071.1"/>
    </source>
</evidence>
<dbReference type="InterPro" id="IPR032675">
    <property type="entry name" value="LRR_dom_sf"/>
</dbReference>
<keyword evidence="5" id="KW-1185">Reference proteome</keyword>
<dbReference type="Pfam" id="PF13516">
    <property type="entry name" value="LRR_6"/>
    <property type="match status" value="2"/>
</dbReference>
<organism evidence="4 5">
    <name type="scientific">Actinomadura miaoliensis</name>
    <dbReference type="NCBI Taxonomy" id="430685"/>
    <lineage>
        <taxon>Bacteria</taxon>
        <taxon>Bacillati</taxon>
        <taxon>Actinomycetota</taxon>
        <taxon>Actinomycetes</taxon>
        <taxon>Streptosporangiales</taxon>
        <taxon>Thermomonosporaceae</taxon>
        <taxon>Actinomadura</taxon>
    </lineage>
</organism>
<evidence type="ECO:0008006" key="6">
    <source>
        <dbReference type="Google" id="ProtNLM"/>
    </source>
</evidence>
<gene>
    <name evidence="4" type="ORF">GCM10022214_39970</name>
</gene>
<dbReference type="InterPro" id="IPR014338">
    <property type="entry name" value="CHP02996_rpt-companion-dom"/>
</dbReference>
<proteinExistence type="predicted"/>
<name>A0ABP7W058_9ACTN</name>
<accession>A0ABP7W058</accession>
<dbReference type="PANTHER" id="PTHR24113:SF12">
    <property type="entry name" value="RAN GTPASE-ACTIVATING PROTEIN 1"/>
    <property type="match status" value="1"/>
</dbReference>
<dbReference type="NCBIfam" id="TIGR02996">
    <property type="entry name" value="rpt_mate_G_obs"/>
    <property type="match status" value="1"/>
</dbReference>
<keyword evidence="1" id="KW-0343">GTPase activation</keyword>
<evidence type="ECO:0000256" key="2">
    <source>
        <dbReference type="ARBA" id="ARBA00022614"/>
    </source>
</evidence>
<evidence type="ECO:0000256" key="1">
    <source>
        <dbReference type="ARBA" id="ARBA00022468"/>
    </source>
</evidence>
<dbReference type="Proteomes" id="UP001500683">
    <property type="component" value="Unassembled WGS sequence"/>
</dbReference>
<keyword evidence="3" id="KW-0677">Repeat</keyword>
<sequence length="313" mass="34228">MMFAAIEQKLRDQPDDPALWLAYGDRLLERGDPRGALIRLEQRRARVGPADRDAVEREIAALVQEHQRSWDAETPPGVTVLARRYGFATKVAVEWSDTAPVLIEQALRGTFVTALRIAPPAHAEDEHLYWDEHLDEDGQPTPSVEVGALATLDLGRLVELDLSYLRIGALGAKALAVSTYFRSEASAGNALTISSATGRIEVLDLRYCHVGDTGLAALAASPSFGGVRRLRLQRNALTAEGVRSLHRFEGLTELDLRYNQIGEEGAQALLAAPFTGSLRRLLLYPADVGDVGVKMLASAPRLSPALRSYWRSV</sequence>
<evidence type="ECO:0000256" key="3">
    <source>
        <dbReference type="ARBA" id="ARBA00022737"/>
    </source>
</evidence>
<dbReference type="Gene3D" id="3.80.10.10">
    <property type="entry name" value="Ribonuclease Inhibitor"/>
    <property type="match status" value="1"/>
</dbReference>
<keyword evidence="2" id="KW-0433">Leucine-rich repeat</keyword>
<protein>
    <recommendedName>
        <fullName evidence="6">Tetratricopeptide repeat protein</fullName>
    </recommendedName>
</protein>
<dbReference type="RefSeq" id="WP_344949370.1">
    <property type="nucleotide sequence ID" value="NZ_BAAAZG010000025.1"/>
</dbReference>
<dbReference type="SUPFAM" id="SSF52047">
    <property type="entry name" value="RNI-like"/>
    <property type="match status" value="1"/>
</dbReference>
<dbReference type="EMBL" id="BAAAZG010000025">
    <property type="protein sequence ID" value="GAA4078071.1"/>
    <property type="molecule type" value="Genomic_DNA"/>
</dbReference>
<reference evidence="5" key="1">
    <citation type="journal article" date="2019" name="Int. J. Syst. Evol. Microbiol.">
        <title>The Global Catalogue of Microorganisms (GCM) 10K type strain sequencing project: providing services to taxonomists for standard genome sequencing and annotation.</title>
        <authorList>
            <consortium name="The Broad Institute Genomics Platform"/>
            <consortium name="The Broad Institute Genome Sequencing Center for Infectious Disease"/>
            <person name="Wu L."/>
            <person name="Ma J."/>
        </authorList>
    </citation>
    <scope>NUCLEOTIDE SEQUENCE [LARGE SCALE GENOMIC DNA]</scope>
    <source>
        <strain evidence="5">JCM 16702</strain>
    </source>
</reference>
<dbReference type="InterPro" id="IPR027038">
    <property type="entry name" value="RanGap"/>
</dbReference>
<evidence type="ECO:0000313" key="5">
    <source>
        <dbReference type="Proteomes" id="UP001500683"/>
    </source>
</evidence>
<dbReference type="InterPro" id="IPR001611">
    <property type="entry name" value="Leu-rich_rpt"/>
</dbReference>